<evidence type="ECO:0000313" key="2">
    <source>
        <dbReference type="Proteomes" id="UP000198304"/>
    </source>
</evidence>
<dbReference type="AlphaFoldDB" id="A0A239GJW3"/>
<evidence type="ECO:0000313" key="1">
    <source>
        <dbReference type="EMBL" id="SNS69457.1"/>
    </source>
</evidence>
<organism evidence="1 2">
    <name type="scientific">Anaerovirgula multivorans</name>
    <dbReference type="NCBI Taxonomy" id="312168"/>
    <lineage>
        <taxon>Bacteria</taxon>
        <taxon>Bacillati</taxon>
        <taxon>Bacillota</taxon>
        <taxon>Clostridia</taxon>
        <taxon>Peptostreptococcales</taxon>
        <taxon>Natronincolaceae</taxon>
        <taxon>Anaerovirgula</taxon>
    </lineage>
</organism>
<dbReference type="RefSeq" id="WP_242975160.1">
    <property type="nucleotide sequence ID" value="NZ_FZOJ01000017.1"/>
</dbReference>
<proteinExistence type="predicted"/>
<name>A0A239GJW3_9FIRM</name>
<dbReference type="Proteomes" id="UP000198304">
    <property type="component" value="Unassembled WGS sequence"/>
</dbReference>
<dbReference type="Gene3D" id="3.30.565.60">
    <property type="match status" value="1"/>
</dbReference>
<dbReference type="PANTHER" id="PTHR30595">
    <property type="entry name" value="GLPR-RELATED TRANSCRIPTIONAL REPRESSOR"/>
    <property type="match status" value="1"/>
</dbReference>
<evidence type="ECO:0008006" key="3">
    <source>
        <dbReference type="Google" id="ProtNLM"/>
    </source>
</evidence>
<dbReference type="Pfam" id="PF13749">
    <property type="entry name" value="HATPase_c_4"/>
    <property type="match status" value="1"/>
</dbReference>
<keyword evidence="2" id="KW-1185">Reference proteome</keyword>
<accession>A0A239GJW3</accession>
<dbReference type="PANTHER" id="PTHR30595:SF6">
    <property type="entry name" value="SCHLAFEN ALBA-2 DOMAIN-CONTAINING PROTEIN"/>
    <property type="match status" value="1"/>
</dbReference>
<gene>
    <name evidence="1" type="ORF">SAMN05446037_101752</name>
</gene>
<protein>
    <recommendedName>
        <fullName evidence="3">ATP-dependent DNA helicase RecG C-terminal domain-containing protein</fullName>
    </recommendedName>
</protein>
<reference evidence="1 2" key="1">
    <citation type="submission" date="2017-06" db="EMBL/GenBank/DDBJ databases">
        <authorList>
            <person name="Kim H.J."/>
            <person name="Triplett B.A."/>
        </authorList>
    </citation>
    <scope>NUCLEOTIDE SEQUENCE [LARGE SCALE GENOMIC DNA]</scope>
    <source>
        <strain evidence="1 2">SCA</strain>
    </source>
</reference>
<dbReference type="EMBL" id="FZOJ01000017">
    <property type="protein sequence ID" value="SNS69457.1"/>
    <property type="molecule type" value="Genomic_DNA"/>
</dbReference>
<dbReference type="InterPro" id="IPR038475">
    <property type="entry name" value="RecG_C_sf"/>
</dbReference>
<sequence length="141" mass="15884">MTEEEFFSGYSAPRNKELMRVFKDIHLVEQLGSGMIRILKKYDPSIFTITPNFIRVAFPFLNTIEFTGKVEKGGLNDGLNSGLKSLFDIIKNNHGIKAKDASSLLDNRAISTIEKQIKILTNRGLIERRGSKKAGGYYVIE</sequence>